<evidence type="ECO:0000256" key="6">
    <source>
        <dbReference type="ARBA" id="ARBA00022640"/>
    </source>
</evidence>
<evidence type="ECO:0000256" key="9">
    <source>
        <dbReference type="ARBA" id="ARBA00023136"/>
    </source>
</evidence>
<dbReference type="GO" id="GO:0034426">
    <property type="term" value="C:etioplast membrane"/>
    <property type="evidence" value="ECO:0007669"/>
    <property type="project" value="UniProtKB-SubCell"/>
</dbReference>
<dbReference type="InterPro" id="IPR034575">
    <property type="entry name" value="OEP21"/>
</dbReference>
<keyword evidence="9" id="KW-0472">Membrane</keyword>
<keyword evidence="5" id="KW-0150">Chloroplast</keyword>
<dbReference type="GO" id="GO:0044070">
    <property type="term" value="P:regulation of monoatomic anion transport"/>
    <property type="evidence" value="ECO:0007669"/>
    <property type="project" value="InterPro"/>
</dbReference>
<comment type="function">
    <text evidence="10">Voltage-dependent rectifying anion channel that facilitates the translocation between chloroplast and cytoplasm of phosphorylated carbohydrates such as triosephosphate, 3-phosphoglycerate and inorganic phosphate (Pi) depending of ATP to triosephosphate ratio in the plastidial intermembrane space; in high triosephosphate/ATP conditions (e.g. photosynthesis), export of triosphosphate from chloroplast (outward rectifying channels), but in high ATP/triosephosphate conditions (e.g. dark phase), import of phosphosolutes (inward rectifying channels).</text>
</comment>
<dbReference type="EMBL" id="FNXT01000094">
    <property type="protein sequence ID" value="SZX60717.1"/>
    <property type="molecule type" value="Genomic_DNA"/>
</dbReference>
<name>A0A383V528_TETOB</name>
<comment type="similarity">
    <text evidence="3">Belongs to the plastid outer envelope porin OEP21 (TC 1.B.29) family.</text>
</comment>
<evidence type="ECO:0000313" key="13">
    <source>
        <dbReference type="Proteomes" id="UP000256970"/>
    </source>
</evidence>
<dbReference type="AlphaFoldDB" id="A0A383V528"/>
<keyword evidence="8" id="KW-0406">Ion transport</keyword>
<evidence type="ECO:0000256" key="8">
    <source>
        <dbReference type="ARBA" id="ARBA00023065"/>
    </source>
</evidence>
<dbReference type="Proteomes" id="UP000256970">
    <property type="component" value="Unassembled WGS sequence"/>
</dbReference>
<dbReference type="PANTHER" id="PTHR35993:SF1">
    <property type="entry name" value="OUTER ENVELOPE PORE PROTEIN 21B, CHLOROPLASTIC"/>
    <property type="match status" value="1"/>
</dbReference>
<dbReference type="EMBL" id="FNXT01001257">
    <property type="protein sequence ID" value="SZX76399.1"/>
    <property type="molecule type" value="Genomic_DNA"/>
</dbReference>
<evidence type="ECO:0000256" key="5">
    <source>
        <dbReference type="ARBA" id="ARBA00022528"/>
    </source>
</evidence>
<evidence type="ECO:0000256" key="7">
    <source>
        <dbReference type="ARBA" id="ARBA00022692"/>
    </source>
</evidence>
<keyword evidence="4" id="KW-0813">Transport</keyword>
<dbReference type="GO" id="GO:0008308">
    <property type="term" value="F:voltage-gated monoatomic anion channel activity"/>
    <property type="evidence" value="ECO:0007669"/>
    <property type="project" value="InterPro"/>
</dbReference>
<keyword evidence="13" id="KW-1185">Reference proteome</keyword>
<keyword evidence="6" id="KW-0934">Plastid</keyword>
<evidence type="ECO:0000256" key="4">
    <source>
        <dbReference type="ARBA" id="ARBA00022448"/>
    </source>
</evidence>
<gene>
    <name evidence="11" type="ORF">BQ4739_LOCUS1243</name>
    <name evidence="12" type="ORF">BQ4739_LOCUS16787</name>
</gene>
<organism evidence="11 13">
    <name type="scientific">Tetradesmus obliquus</name>
    <name type="common">Green alga</name>
    <name type="synonym">Acutodesmus obliquus</name>
    <dbReference type="NCBI Taxonomy" id="3088"/>
    <lineage>
        <taxon>Eukaryota</taxon>
        <taxon>Viridiplantae</taxon>
        <taxon>Chlorophyta</taxon>
        <taxon>core chlorophytes</taxon>
        <taxon>Chlorophyceae</taxon>
        <taxon>CS clade</taxon>
        <taxon>Sphaeropleales</taxon>
        <taxon>Scenedesmaceae</taxon>
        <taxon>Tetradesmus</taxon>
    </lineage>
</organism>
<proteinExistence type="inferred from homology"/>
<evidence type="ECO:0000256" key="2">
    <source>
        <dbReference type="ARBA" id="ARBA00004441"/>
    </source>
</evidence>
<dbReference type="GO" id="GO:0009707">
    <property type="term" value="C:chloroplast outer membrane"/>
    <property type="evidence" value="ECO:0007669"/>
    <property type="project" value="UniProtKB-SubCell"/>
</dbReference>
<evidence type="ECO:0000313" key="12">
    <source>
        <dbReference type="EMBL" id="SZX76399.1"/>
    </source>
</evidence>
<dbReference type="PANTHER" id="PTHR35993">
    <property type="entry name" value="OUTER ENVELOPE PORE PROTEIN 21B, CHLOROPLASTIC"/>
    <property type="match status" value="1"/>
</dbReference>
<evidence type="ECO:0000256" key="10">
    <source>
        <dbReference type="ARBA" id="ARBA00024941"/>
    </source>
</evidence>
<evidence type="ECO:0000256" key="1">
    <source>
        <dbReference type="ARBA" id="ARBA00004396"/>
    </source>
</evidence>
<reference evidence="11 13" key="1">
    <citation type="submission" date="2016-10" db="EMBL/GenBank/DDBJ databases">
        <authorList>
            <person name="Cai Z."/>
        </authorList>
    </citation>
    <scope>NUCLEOTIDE SEQUENCE [LARGE SCALE GENOMIC DNA]</scope>
</reference>
<protein>
    <submittedName>
        <fullName evidence="11">Uncharacterized protein</fullName>
    </submittedName>
</protein>
<keyword evidence="7" id="KW-0812">Transmembrane</keyword>
<evidence type="ECO:0000313" key="11">
    <source>
        <dbReference type="EMBL" id="SZX60717.1"/>
    </source>
</evidence>
<sequence>METALHYDPKQKHLSFLLKEGVTADPDINLRFRGRLNTDTGDFDYHATAQKFFSSGSVIKESLTQPFRLGVGLGVSSSNGDEPFVAATATKKISLLEGEHTQLTAKARLELDPRSGKMVRGARVAVSRRFLDFTAHQDLQLAAGLDLDWPKAAKTAVGGGSSSSKLNADVYLSLRENNWGVHYRRGQWSLTYDL</sequence>
<comment type="subcellular location">
    <subcellularLocation>
        <location evidence="1">Plastid</location>
        <location evidence="1">Chloroplast outer membrane</location>
        <topology evidence="1">Multi-pass membrane protein</topology>
    </subcellularLocation>
    <subcellularLocation>
        <location evidence="2">Plastid</location>
        <location evidence="2">Etioplast membrane</location>
        <topology evidence="2">Multi-pass membrane protein</topology>
    </subcellularLocation>
</comment>
<evidence type="ECO:0000256" key="3">
    <source>
        <dbReference type="ARBA" id="ARBA00009945"/>
    </source>
</evidence>
<accession>A0A383V528</accession>